<dbReference type="RefSeq" id="WP_106671496.1">
    <property type="nucleotide sequence ID" value="NZ_BMFE01000001.1"/>
</dbReference>
<dbReference type="SUPFAM" id="SSF55874">
    <property type="entry name" value="ATPase domain of HSP90 chaperone/DNA topoisomerase II/histidine kinase"/>
    <property type="match status" value="1"/>
</dbReference>
<evidence type="ECO:0000256" key="3">
    <source>
        <dbReference type="ARBA" id="ARBA00004314"/>
    </source>
</evidence>
<dbReference type="InterPro" id="IPR029016">
    <property type="entry name" value="GAF-like_dom_sf"/>
</dbReference>
<feature type="domain" description="Histidine kinase" evidence="13">
    <location>
        <begin position="463"/>
        <end position="682"/>
    </location>
</feature>
<dbReference type="Proteomes" id="UP000238385">
    <property type="component" value="Unassembled WGS sequence"/>
</dbReference>
<organism evidence="14 15">
    <name type="scientific">Marinobacter halophilus</name>
    <dbReference type="NCBI Taxonomy" id="1323740"/>
    <lineage>
        <taxon>Bacteria</taxon>
        <taxon>Pseudomonadati</taxon>
        <taxon>Pseudomonadota</taxon>
        <taxon>Gammaproteobacteria</taxon>
        <taxon>Pseudomonadales</taxon>
        <taxon>Marinobacteraceae</taxon>
        <taxon>Marinobacter</taxon>
    </lineage>
</organism>
<dbReference type="InterPro" id="IPR036097">
    <property type="entry name" value="HisK_dim/P_sf"/>
</dbReference>
<dbReference type="Pfam" id="PF08447">
    <property type="entry name" value="PAS_3"/>
    <property type="match status" value="1"/>
</dbReference>
<evidence type="ECO:0000313" key="15">
    <source>
        <dbReference type="Proteomes" id="UP000238385"/>
    </source>
</evidence>
<dbReference type="Pfam" id="PF00512">
    <property type="entry name" value="HisKA"/>
    <property type="match status" value="1"/>
</dbReference>
<dbReference type="Gene3D" id="3.30.450.20">
    <property type="entry name" value="PAS domain"/>
    <property type="match status" value="1"/>
</dbReference>
<dbReference type="PROSITE" id="PS50109">
    <property type="entry name" value="HIS_KIN"/>
    <property type="match status" value="1"/>
</dbReference>
<evidence type="ECO:0000256" key="5">
    <source>
        <dbReference type="ARBA" id="ARBA00022475"/>
    </source>
</evidence>
<evidence type="ECO:0000256" key="12">
    <source>
        <dbReference type="ARBA" id="ARBA00023136"/>
    </source>
</evidence>
<dbReference type="SUPFAM" id="SSF55785">
    <property type="entry name" value="PYP-like sensor domain (PAS domain)"/>
    <property type="match status" value="1"/>
</dbReference>
<sequence length="688" mass="76778">MQTPDHPANEDKRLSALEAALLLDTPPEERFDRITRLAARLFDVPICLVSLIDANRQWFKSCYGLGVRETARDISFCGHAILGTDTFVVENALQDERFADNPLVTGEPNIRFYAGAPLEDRHGHRLGTLCLIDRSPRPFPDDDKQALRDLADMVEREFQYQELGAYYAERSRALNILSDITLDTDGPVSDRVERALATANQYLGMDTAIVSGLTGEAYTIRWHQAQQGSSLQNGMTLPLAQTYCSLLMEHGDVLAIDHMARSRFSHHPCYHQFGLESYLAAPVWIDGEIVGTLNFSSQVPRRPGFTESEKTFVSLLARWVADVLQQQHHVDTLDKLVANAPGMLYQYRLWPDGRSTFPYTSTGIQTIYNVTAEQVLQDASPAFERIHLDDLASVAASIQHSADTLQPWLCRYRIYWDDGNWHWVEGSANPEALPDGSVLWHGYIVDIDERHKNEEMKNQFISTVSHELRTPLTSIAGSLGLIASGSLGHLPEPVHRMISIALRNSQQLKRLIDDLLDMEKLISGNMPIRLESQRVVPVITEAIASLETYAVDHAVSVSYQESPPNLMALFDHHRLAQALGNLLSNAIKFSPQNSQVTVTTQINQGNLRILVSDQGAGVPDSFKPRIFQKFAQADSSSTRGKQGTGLGLAITREILSQMGGQVGFESEEGQGATFWLELPIAQRIDKER</sequence>
<protein>
    <recommendedName>
        <fullName evidence="4">histidine kinase</fullName>
        <ecNumber evidence="4">2.7.13.3</ecNumber>
    </recommendedName>
</protein>
<dbReference type="Pfam" id="PF01590">
    <property type="entry name" value="GAF"/>
    <property type="match status" value="2"/>
</dbReference>
<dbReference type="CDD" id="cd00130">
    <property type="entry name" value="PAS"/>
    <property type="match status" value="1"/>
</dbReference>
<evidence type="ECO:0000256" key="11">
    <source>
        <dbReference type="ARBA" id="ARBA00023012"/>
    </source>
</evidence>
<dbReference type="InterPro" id="IPR000014">
    <property type="entry name" value="PAS"/>
</dbReference>
<dbReference type="SMART" id="SM00065">
    <property type="entry name" value="GAF"/>
    <property type="match status" value="2"/>
</dbReference>
<keyword evidence="11" id="KW-0902">Two-component regulatory system</keyword>
<dbReference type="GO" id="GO:0000155">
    <property type="term" value="F:phosphorelay sensor kinase activity"/>
    <property type="evidence" value="ECO:0007669"/>
    <property type="project" value="InterPro"/>
</dbReference>
<name>A0A2T1KFR8_9GAMM</name>
<dbReference type="Gene3D" id="3.30.565.10">
    <property type="entry name" value="Histidine kinase-like ATPase, C-terminal domain"/>
    <property type="match status" value="1"/>
</dbReference>
<dbReference type="InterPro" id="IPR004358">
    <property type="entry name" value="Sig_transdc_His_kin-like_C"/>
</dbReference>
<dbReference type="Gene3D" id="3.30.450.40">
    <property type="match status" value="2"/>
</dbReference>
<dbReference type="CDD" id="cd16922">
    <property type="entry name" value="HATPase_EvgS-ArcB-TorS-like"/>
    <property type="match status" value="1"/>
</dbReference>
<evidence type="ECO:0000256" key="9">
    <source>
        <dbReference type="ARBA" id="ARBA00022777"/>
    </source>
</evidence>
<keyword evidence="8" id="KW-0547">Nucleotide-binding</keyword>
<dbReference type="CDD" id="cd00082">
    <property type="entry name" value="HisKA"/>
    <property type="match status" value="1"/>
</dbReference>
<dbReference type="InterPro" id="IPR035965">
    <property type="entry name" value="PAS-like_dom_sf"/>
</dbReference>
<dbReference type="InterPro" id="IPR005467">
    <property type="entry name" value="His_kinase_dom"/>
</dbReference>
<dbReference type="InterPro" id="IPR036890">
    <property type="entry name" value="HATPase_C_sf"/>
</dbReference>
<comment type="catalytic activity">
    <reaction evidence="1">
        <text>ATP + protein L-histidine = ADP + protein N-phospho-L-histidine.</text>
        <dbReference type="EC" id="2.7.13.3"/>
    </reaction>
</comment>
<keyword evidence="6" id="KW-0597">Phosphoprotein</keyword>
<dbReference type="EMBL" id="PXNN01000011">
    <property type="protein sequence ID" value="PSF08900.1"/>
    <property type="molecule type" value="Genomic_DNA"/>
</dbReference>
<evidence type="ECO:0000256" key="1">
    <source>
        <dbReference type="ARBA" id="ARBA00000085"/>
    </source>
</evidence>
<dbReference type="PRINTS" id="PR00344">
    <property type="entry name" value="BCTRLSENSOR"/>
</dbReference>
<proteinExistence type="predicted"/>
<dbReference type="GO" id="GO:0005886">
    <property type="term" value="C:plasma membrane"/>
    <property type="evidence" value="ECO:0007669"/>
    <property type="project" value="UniProtKB-SubCell"/>
</dbReference>
<accession>A0A2T1KFR8</accession>
<keyword evidence="15" id="KW-1185">Reference proteome</keyword>
<dbReference type="FunFam" id="1.10.287.130:FF:000001">
    <property type="entry name" value="Two-component sensor histidine kinase"/>
    <property type="match status" value="1"/>
</dbReference>
<dbReference type="PANTHER" id="PTHR43102">
    <property type="entry name" value="SLR1143 PROTEIN"/>
    <property type="match status" value="1"/>
</dbReference>
<dbReference type="FunFam" id="3.30.565.10:FF:000023">
    <property type="entry name" value="PAS domain-containing sensor histidine kinase"/>
    <property type="match status" value="1"/>
</dbReference>
<dbReference type="EC" id="2.7.13.3" evidence="4"/>
<dbReference type="SUPFAM" id="SSF47384">
    <property type="entry name" value="Homodimeric domain of signal transducing histidine kinase"/>
    <property type="match status" value="1"/>
</dbReference>
<keyword evidence="7" id="KW-0808">Transferase</keyword>
<evidence type="ECO:0000256" key="7">
    <source>
        <dbReference type="ARBA" id="ARBA00022679"/>
    </source>
</evidence>
<dbReference type="Gene3D" id="1.10.287.130">
    <property type="match status" value="1"/>
</dbReference>
<dbReference type="PANTHER" id="PTHR43102:SF2">
    <property type="entry name" value="GAF DOMAIN-CONTAINING PROTEIN"/>
    <property type="match status" value="1"/>
</dbReference>
<dbReference type="Pfam" id="PF02518">
    <property type="entry name" value="HATPase_c"/>
    <property type="match status" value="1"/>
</dbReference>
<keyword evidence="12" id="KW-0472">Membrane</keyword>
<evidence type="ECO:0000256" key="4">
    <source>
        <dbReference type="ARBA" id="ARBA00012438"/>
    </source>
</evidence>
<evidence type="ECO:0000256" key="8">
    <source>
        <dbReference type="ARBA" id="ARBA00022741"/>
    </source>
</evidence>
<gene>
    <name evidence="14" type="ORF">C7H08_09620</name>
</gene>
<dbReference type="InterPro" id="IPR003594">
    <property type="entry name" value="HATPase_dom"/>
</dbReference>
<dbReference type="InterPro" id="IPR013655">
    <property type="entry name" value="PAS_fold_3"/>
</dbReference>
<reference evidence="14 15" key="1">
    <citation type="submission" date="2018-03" db="EMBL/GenBank/DDBJ databases">
        <title>Marinobacter brunus sp. nov., a marine bacterium of Gamma-proteobacteria isolated from the surface seawater of the South China Sea.</title>
        <authorList>
            <person name="Cheng H."/>
            <person name="Wu Y.-H."/>
            <person name="Xamxidin M."/>
            <person name="Xu X.-W."/>
        </authorList>
    </citation>
    <scope>NUCLEOTIDE SEQUENCE [LARGE SCALE GENOMIC DNA]</scope>
    <source>
        <strain evidence="14 15">JCM 30472</strain>
    </source>
</reference>
<dbReference type="InterPro" id="IPR003661">
    <property type="entry name" value="HisK_dim/P_dom"/>
</dbReference>
<keyword evidence="10" id="KW-0067">ATP-binding</keyword>
<dbReference type="OrthoDB" id="9804645at2"/>
<evidence type="ECO:0000313" key="14">
    <source>
        <dbReference type="EMBL" id="PSF08900.1"/>
    </source>
</evidence>
<dbReference type="AlphaFoldDB" id="A0A2T1KFR8"/>
<dbReference type="InterPro" id="IPR003018">
    <property type="entry name" value="GAF"/>
</dbReference>
<dbReference type="SMART" id="SM00388">
    <property type="entry name" value="HisKA"/>
    <property type="match status" value="1"/>
</dbReference>
<comment type="caution">
    <text evidence="14">The sequence shown here is derived from an EMBL/GenBank/DDBJ whole genome shotgun (WGS) entry which is preliminary data.</text>
</comment>
<comment type="subcellular location">
    <subcellularLocation>
        <location evidence="2">Cell membrane</location>
    </subcellularLocation>
    <subcellularLocation>
        <location evidence="3">Membrane raft</location>
        <topology evidence="3">Multi-pass membrane protein</topology>
    </subcellularLocation>
</comment>
<keyword evidence="5" id="KW-1003">Cell membrane</keyword>
<evidence type="ECO:0000256" key="6">
    <source>
        <dbReference type="ARBA" id="ARBA00022553"/>
    </source>
</evidence>
<evidence type="ECO:0000256" key="10">
    <source>
        <dbReference type="ARBA" id="ARBA00022840"/>
    </source>
</evidence>
<keyword evidence="9 14" id="KW-0418">Kinase</keyword>
<dbReference type="SUPFAM" id="SSF55781">
    <property type="entry name" value="GAF domain-like"/>
    <property type="match status" value="2"/>
</dbReference>
<evidence type="ECO:0000259" key="13">
    <source>
        <dbReference type="PROSITE" id="PS50109"/>
    </source>
</evidence>
<dbReference type="GO" id="GO:0005524">
    <property type="term" value="F:ATP binding"/>
    <property type="evidence" value="ECO:0007669"/>
    <property type="project" value="UniProtKB-KW"/>
</dbReference>
<dbReference type="GO" id="GO:0045121">
    <property type="term" value="C:membrane raft"/>
    <property type="evidence" value="ECO:0007669"/>
    <property type="project" value="UniProtKB-SubCell"/>
</dbReference>
<dbReference type="SMART" id="SM00387">
    <property type="entry name" value="HATPase_c"/>
    <property type="match status" value="1"/>
</dbReference>
<evidence type="ECO:0000256" key="2">
    <source>
        <dbReference type="ARBA" id="ARBA00004236"/>
    </source>
</evidence>